<sequence>METFTWKIRLSAAAVSLFLLAAAGTAASAQSDPRTSYVGNNYDTSSASIPAKEIKAQWTAAMDSVSDDYAMGKGVVATGGGEGVYYSIRTTGGAQCADRSAGMEIRLRPSGSAALPERRAICGIEDGSGICNQCLERQKGVGFSSS</sequence>
<dbReference type="STRING" id="1333845.SAMN04487895_11283"/>
<proteinExistence type="predicted"/>
<accession>A0A1H8ST38</accession>
<dbReference type="AlphaFoldDB" id="A0A1H8ST38"/>
<dbReference type="EMBL" id="FODH01000012">
    <property type="protein sequence ID" value="SEO81528.1"/>
    <property type="molecule type" value="Genomic_DNA"/>
</dbReference>
<feature type="signal peptide" evidence="1">
    <location>
        <begin position="1"/>
        <end position="29"/>
    </location>
</feature>
<reference evidence="2 3" key="1">
    <citation type="submission" date="2016-10" db="EMBL/GenBank/DDBJ databases">
        <authorList>
            <person name="de Groot N.N."/>
        </authorList>
    </citation>
    <scope>NUCLEOTIDE SEQUENCE [LARGE SCALE GENOMIC DNA]</scope>
    <source>
        <strain evidence="2 3">CGMCC 1.10238</strain>
    </source>
</reference>
<feature type="chain" id="PRO_5011651732" evidence="1">
    <location>
        <begin position="30"/>
        <end position="146"/>
    </location>
</feature>
<gene>
    <name evidence="2" type="ORF">SAMN04487895_11283</name>
</gene>
<evidence type="ECO:0000256" key="1">
    <source>
        <dbReference type="SAM" id="SignalP"/>
    </source>
</evidence>
<name>A0A1H8ST38_9BACL</name>
<protein>
    <submittedName>
        <fullName evidence="2">Uncharacterized protein</fullName>
    </submittedName>
</protein>
<evidence type="ECO:0000313" key="2">
    <source>
        <dbReference type="EMBL" id="SEO81528.1"/>
    </source>
</evidence>
<keyword evidence="1" id="KW-0732">Signal</keyword>
<evidence type="ECO:0000313" key="3">
    <source>
        <dbReference type="Proteomes" id="UP000198809"/>
    </source>
</evidence>
<dbReference type="Proteomes" id="UP000198809">
    <property type="component" value="Unassembled WGS sequence"/>
</dbReference>
<organism evidence="2 3">
    <name type="scientific">Paenibacillus sophorae</name>
    <dbReference type="NCBI Taxonomy" id="1333845"/>
    <lineage>
        <taxon>Bacteria</taxon>
        <taxon>Bacillati</taxon>
        <taxon>Bacillota</taxon>
        <taxon>Bacilli</taxon>
        <taxon>Bacillales</taxon>
        <taxon>Paenibacillaceae</taxon>
        <taxon>Paenibacillus</taxon>
    </lineage>
</organism>